<dbReference type="Proteomes" id="UP000501812">
    <property type="component" value="Chromosome"/>
</dbReference>
<accession>A0A858RE13</accession>
<evidence type="ECO:0000313" key="2">
    <source>
        <dbReference type="EMBL" id="QJE94413.1"/>
    </source>
</evidence>
<dbReference type="InterPro" id="IPR036812">
    <property type="entry name" value="NAD(P)_OxRdtase_dom_sf"/>
</dbReference>
<evidence type="ECO:0000313" key="3">
    <source>
        <dbReference type="Proteomes" id="UP000501812"/>
    </source>
</evidence>
<dbReference type="Pfam" id="PF00248">
    <property type="entry name" value="Aldo_ket_red"/>
    <property type="match status" value="1"/>
</dbReference>
<feature type="domain" description="NADP-dependent oxidoreductase" evidence="1">
    <location>
        <begin position="55"/>
        <end position="282"/>
    </location>
</feature>
<dbReference type="RefSeq" id="WP_169452634.1">
    <property type="nucleotide sequence ID" value="NZ_CP051774.1"/>
</dbReference>
<sequence>MNRRESLRLLTACAAVSPIRAADQAAPLSIPLRAIPFTGEKIPVFGVVSAPNTPEKRPAEVEEVLKPFVEMGGKMVMVSPRHEGADEVIGNALGKLGVKDKVFLAGMVRAQGKEAGVTSMKETMECLGTKKMDLMLVADLVDAKVHLDTLRGWKKDGLVRYIGLEHSIPSNRYFEEMTRLAASVPIDFIHIDYSISRSMADKRLLGVASDKGIAVIAARPLGGGEIAVKADTMELPGWAAELGCKSWHQLFLKFALSHPAITSSVITMPSPSSLAELAEAAHGPMLDAGLRTKLLDLFRS</sequence>
<organism evidence="2 3">
    <name type="scientific">Luteolibacter luteus</name>
    <dbReference type="NCBI Taxonomy" id="2728835"/>
    <lineage>
        <taxon>Bacteria</taxon>
        <taxon>Pseudomonadati</taxon>
        <taxon>Verrucomicrobiota</taxon>
        <taxon>Verrucomicrobiia</taxon>
        <taxon>Verrucomicrobiales</taxon>
        <taxon>Verrucomicrobiaceae</taxon>
        <taxon>Luteolibacter</taxon>
    </lineage>
</organism>
<gene>
    <name evidence="2" type="ORF">HHL09_00960</name>
</gene>
<dbReference type="InterPro" id="IPR023210">
    <property type="entry name" value="NADP_OxRdtase_dom"/>
</dbReference>
<dbReference type="KEGG" id="luo:HHL09_00960"/>
<proteinExistence type="predicted"/>
<dbReference type="InterPro" id="IPR053135">
    <property type="entry name" value="AKR2_Oxidoreductase"/>
</dbReference>
<dbReference type="PANTHER" id="PTHR43312">
    <property type="entry name" value="D-THREO-ALDOSE 1-DEHYDROGENASE"/>
    <property type="match status" value="1"/>
</dbReference>
<name>A0A858RE13_9BACT</name>
<protein>
    <submittedName>
        <fullName evidence="2">Aldo/keto reductase</fullName>
    </submittedName>
</protein>
<reference evidence="2 3" key="1">
    <citation type="submission" date="2020-04" db="EMBL/GenBank/DDBJ databases">
        <title>Luteolibacter sp. G-1-1-1 isolated from soil.</title>
        <authorList>
            <person name="Dahal R.H."/>
        </authorList>
    </citation>
    <scope>NUCLEOTIDE SEQUENCE [LARGE SCALE GENOMIC DNA]</scope>
    <source>
        <strain evidence="2 3">G-1-1-1</strain>
    </source>
</reference>
<dbReference type="Gene3D" id="3.20.20.100">
    <property type="entry name" value="NADP-dependent oxidoreductase domain"/>
    <property type="match status" value="1"/>
</dbReference>
<dbReference type="AlphaFoldDB" id="A0A858RE13"/>
<keyword evidence="3" id="KW-1185">Reference proteome</keyword>
<dbReference type="EMBL" id="CP051774">
    <property type="protein sequence ID" value="QJE94413.1"/>
    <property type="molecule type" value="Genomic_DNA"/>
</dbReference>
<dbReference type="SUPFAM" id="SSF51430">
    <property type="entry name" value="NAD(P)-linked oxidoreductase"/>
    <property type="match status" value="1"/>
</dbReference>
<evidence type="ECO:0000259" key="1">
    <source>
        <dbReference type="Pfam" id="PF00248"/>
    </source>
</evidence>
<dbReference type="PANTHER" id="PTHR43312:SF1">
    <property type="entry name" value="NADP-DEPENDENT OXIDOREDUCTASE DOMAIN-CONTAINING PROTEIN"/>
    <property type="match status" value="1"/>
</dbReference>